<comment type="caution">
    <text evidence="1">The sequence shown here is derived from an EMBL/GenBank/DDBJ whole genome shotgun (WGS) entry which is preliminary data.</text>
</comment>
<evidence type="ECO:0000313" key="2">
    <source>
        <dbReference type="Proteomes" id="UP000277212"/>
    </source>
</evidence>
<name>A0A3M2SCC4_9HYPO</name>
<sequence>MAGGESGESFGVEFLEAGHRQGFEQALMRMLKTGPAEHTFAEIIDGLPTRRSYIEFHWPQNGHPANQHDELCPGIIERARELRSNFAVTKLRFKLPLLNAFAEAAFGSLSFRLRLLELLAVSCHQIAVHVYQLDGVNHTHNEYEKWIHQPRDMSRWDSFRYPTAFCHAFYTAVEQYPNGVADMVAYWAEAKIFGGVVLFNRGESETECREVYLHAGRRGGPYTLFPPTTEQFGKLMQFLLGGKDESAAIENPLPIRATSENRWRWDPWDATTHYHIFRDKYERFISPTKPPTSYRSSIDWPEIADDLYLVDAMHEYYEGKDVDKEGIRAALERLKQITPCSPIWENRDTRHSWTKDVLK</sequence>
<protein>
    <submittedName>
        <fullName evidence="1">Uncharacterized protein</fullName>
    </submittedName>
</protein>
<reference evidence="1 2" key="1">
    <citation type="submission" date="2017-06" db="EMBL/GenBank/DDBJ databases">
        <title>Comparative genomic analysis of Ambrosia Fusariam Clade fungi.</title>
        <authorList>
            <person name="Stajich J.E."/>
            <person name="Carrillo J."/>
            <person name="Kijimoto T."/>
            <person name="Eskalen A."/>
            <person name="O'Donnell K."/>
            <person name="Kasson M."/>
        </authorList>
    </citation>
    <scope>NUCLEOTIDE SEQUENCE [LARGE SCALE GENOMIC DNA]</scope>
    <source>
        <strain evidence="1">UCR3666</strain>
    </source>
</reference>
<keyword evidence="2" id="KW-1185">Reference proteome</keyword>
<accession>A0A3M2SCC4</accession>
<dbReference type="Proteomes" id="UP000277212">
    <property type="component" value="Unassembled WGS sequence"/>
</dbReference>
<dbReference type="STRING" id="2010991.A0A3M2SCC4"/>
<dbReference type="OrthoDB" id="5346581at2759"/>
<gene>
    <name evidence="1" type="ORF">CDV36_005122</name>
</gene>
<organism evidence="1 2">
    <name type="scientific">Fusarium kuroshium</name>
    <dbReference type="NCBI Taxonomy" id="2010991"/>
    <lineage>
        <taxon>Eukaryota</taxon>
        <taxon>Fungi</taxon>
        <taxon>Dikarya</taxon>
        <taxon>Ascomycota</taxon>
        <taxon>Pezizomycotina</taxon>
        <taxon>Sordariomycetes</taxon>
        <taxon>Hypocreomycetidae</taxon>
        <taxon>Hypocreales</taxon>
        <taxon>Nectriaceae</taxon>
        <taxon>Fusarium</taxon>
        <taxon>Fusarium solani species complex</taxon>
    </lineage>
</organism>
<dbReference type="AlphaFoldDB" id="A0A3M2SCC4"/>
<evidence type="ECO:0000313" key="1">
    <source>
        <dbReference type="EMBL" id="RMJ15220.1"/>
    </source>
</evidence>
<dbReference type="EMBL" id="NKUJ01000069">
    <property type="protein sequence ID" value="RMJ15220.1"/>
    <property type="molecule type" value="Genomic_DNA"/>
</dbReference>
<proteinExistence type="predicted"/>